<dbReference type="SUPFAM" id="SSF82171">
    <property type="entry name" value="DPP6 N-terminal domain-like"/>
    <property type="match status" value="1"/>
</dbReference>
<dbReference type="PANTHER" id="PTHR36842">
    <property type="entry name" value="PROTEIN TOLB HOMOLOG"/>
    <property type="match status" value="1"/>
</dbReference>
<dbReference type="Proteomes" id="UP000181981">
    <property type="component" value="Unassembled WGS sequence"/>
</dbReference>
<dbReference type="PANTHER" id="PTHR36842:SF1">
    <property type="entry name" value="PROTEIN TOLB"/>
    <property type="match status" value="1"/>
</dbReference>
<dbReference type="AlphaFoldDB" id="A0A1H9YKH5"/>
<evidence type="ECO:0000313" key="3">
    <source>
        <dbReference type="Proteomes" id="UP000181981"/>
    </source>
</evidence>
<sequence length="488" mass="55994">MSLRYHSICLIGVLFLSACVSKPKGDILKNSDSVKIYPDYTEVIIPANIAPLNFFVEQEGDAYYLNILGENEGNLSVSSRDGAFRLSEKKWKKLLDENRDAKISYQISIEKDGKWIQFPEFSNTVSSEKVDPFLYYRLLYPGYESWTELSIVQRSLESFKEKTVIQNNVVGQNCVNCHAFNNQNAENFMFHMRGNLGGTYFVENGDLKKVNLKTKEMENGAVYPRWHPSGKYVAYSANKVVQQFHSMKNKKIEVSDLNSSLVLYDIDKNEMMQVPVDPETQFMDTYPEWSADGEFLYFCRAAQIAENYDYRDIKYDLYRVAFDPEQRKFSAPELVFDAAGIGKSVSFPRISPAGNVLVFTLHDYGNFSIWHKEADLYSINLGNLQVKRCENNSDFTESYHSWSANSKWLVFSSKRGDGLTARPYISFVDENGITSKPFVLPQQDPRFYREFVKTFNIPEFAIKDVDLTPGEIRKAAGKEAIQAQWATN</sequence>
<comment type="similarity">
    <text evidence="1">Belongs to the TolB family.</text>
</comment>
<dbReference type="InterPro" id="IPR011042">
    <property type="entry name" value="6-blade_b-propeller_TolB-like"/>
</dbReference>
<dbReference type="InterPro" id="IPR011659">
    <property type="entry name" value="WD40"/>
</dbReference>
<protein>
    <submittedName>
        <fullName evidence="2">WD40-like Beta Propeller Repeat</fullName>
    </submittedName>
</protein>
<evidence type="ECO:0000313" key="2">
    <source>
        <dbReference type="EMBL" id="SES69589.1"/>
    </source>
</evidence>
<reference evidence="2 3" key="1">
    <citation type="submission" date="2016-10" db="EMBL/GenBank/DDBJ databases">
        <authorList>
            <person name="de Groot N.N."/>
        </authorList>
    </citation>
    <scope>NUCLEOTIDE SEQUENCE [LARGE SCALE GENOMIC DNA]</scope>
    <source>
        <strain evidence="2 3">DSM 25947</strain>
    </source>
</reference>
<organism evidence="2 3">
    <name type="scientific">Draconibacterium orientale</name>
    <dbReference type="NCBI Taxonomy" id="1168034"/>
    <lineage>
        <taxon>Bacteria</taxon>
        <taxon>Pseudomonadati</taxon>
        <taxon>Bacteroidota</taxon>
        <taxon>Bacteroidia</taxon>
        <taxon>Marinilabiliales</taxon>
        <taxon>Prolixibacteraceae</taxon>
        <taxon>Draconibacterium</taxon>
    </lineage>
</organism>
<proteinExistence type="inferred from homology"/>
<name>A0A1H9YKH5_9BACT</name>
<dbReference type="RefSeq" id="WP_051567957.1">
    <property type="nucleotide sequence ID" value="NZ_FOHT01000001.1"/>
</dbReference>
<dbReference type="Pfam" id="PF07676">
    <property type="entry name" value="PD40"/>
    <property type="match status" value="2"/>
</dbReference>
<evidence type="ECO:0000256" key="1">
    <source>
        <dbReference type="ARBA" id="ARBA00009820"/>
    </source>
</evidence>
<dbReference type="PROSITE" id="PS51257">
    <property type="entry name" value="PROKAR_LIPOPROTEIN"/>
    <property type="match status" value="1"/>
</dbReference>
<accession>A0A1H9YKH5</accession>
<dbReference type="EMBL" id="FOHT01000001">
    <property type="protein sequence ID" value="SES69589.1"/>
    <property type="molecule type" value="Genomic_DNA"/>
</dbReference>
<gene>
    <name evidence="2" type="ORF">SAMN05444285_101225</name>
</gene>
<dbReference type="Gene3D" id="2.120.10.30">
    <property type="entry name" value="TolB, C-terminal domain"/>
    <property type="match status" value="2"/>
</dbReference>